<dbReference type="AlphaFoldDB" id="A0AAD9GWE2"/>
<reference evidence="2" key="1">
    <citation type="submission" date="2023-08" db="EMBL/GenBank/DDBJ databases">
        <title>Reference Genome Resource for the Citrus Pathogen Phytophthora citrophthora.</title>
        <authorList>
            <person name="Moller H."/>
            <person name="Coetzee B."/>
            <person name="Rose L.J."/>
            <person name="Van Niekerk J.M."/>
        </authorList>
    </citation>
    <scope>NUCLEOTIDE SEQUENCE</scope>
    <source>
        <strain evidence="2">STE-U-9442</strain>
    </source>
</reference>
<dbReference type="Proteomes" id="UP001259832">
    <property type="component" value="Unassembled WGS sequence"/>
</dbReference>
<feature type="region of interest" description="Disordered" evidence="1">
    <location>
        <begin position="105"/>
        <end position="132"/>
    </location>
</feature>
<evidence type="ECO:0000313" key="3">
    <source>
        <dbReference type="Proteomes" id="UP001259832"/>
    </source>
</evidence>
<accession>A0AAD9GWE2</accession>
<organism evidence="2 3">
    <name type="scientific">Phytophthora citrophthora</name>
    <dbReference type="NCBI Taxonomy" id="4793"/>
    <lineage>
        <taxon>Eukaryota</taxon>
        <taxon>Sar</taxon>
        <taxon>Stramenopiles</taxon>
        <taxon>Oomycota</taxon>
        <taxon>Peronosporomycetes</taxon>
        <taxon>Peronosporales</taxon>
        <taxon>Peronosporaceae</taxon>
        <taxon>Phytophthora</taxon>
    </lineage>
</organism>
<sequence length="132" mass="14480">MEAAFVVVLSVVNELLGHSELLGRLGVATNESIAMHADNQAVLNLLEGGYSSGNAKHTDVRVKFVKGFVQKGGVLRVAQHVERPHGQAVPSAIYASRWASILPSMRSARRRKRTLQSPPIDSRRHGRQEGQY</sequence>
<evidence type="ECO:0000256" key="1">
    <source>
        <dbReference type="SAM" id="MobiDB-lite"/>
    </source>
</evidence>
<evidence type="ECO:0000313" key="2">
    <source>
        <dbReference type="EMBL" id="KAK1945882.1"/>
    </source>
</evidence>
<dbReference type="EMBL" id="JASMQC010000004">
    <property type="protein sequence ID" value="KAK1945882.1"/>
    <property type="molecule type" value="Genomic_DNA"/>
</dbReference>
<gene>
    <name evidence="2" type="ORF">P3T76_002930</name>
</gene>
<keyword evidence="3" id="KW-1185">Reference proteome</keyword>
<protein>
    <submittedName>
        <fullName evidence="2">Uncharacterized protein</fullName>
    </submittedName>
</protein>
<proteinExistence type="predicted"/>
<name>A0AAD9GWE2_9STRA</name>
<comment type="caution">
    <text evidence="2">The sequence shown here is derived from an EMBL/GenBank/DDBJ whole genome shotgun (WGS) entry which is preliminary data.</text>
</comment>